<evidence type="ECO:0000313" key="4">
    <source>
        <dbReference type="EMBL" id="SIO23987.1"/>
    </source>
</evidence>
<keyword evidence="5" id="KW-1185">Reference proteome</keyword>
<sequence>MKFQILIFLTICFSCLFSEEKQTVESEIPENKMAEIADLYFTKLTELGDFNGVVLMKKKNEVILSKAYNMSSDSTSTLFVSENSQFDLRSIAKLFAKLSVIQLEKEGKLSQNNKLSDFLPDFPNGDQITIHHLMTNTSGLPRSFEASAKPYIELSPEEVVDLASKSKLEFEPGEKELYSNIGFQLLYYSLGKVTNSTFEDYINRTFFEPLEMFNSGSNFYEGKDRKQDYAYGHFEKNNEIVCECTFPDDEMKMGNLFSTVDDLNNLLSSLDPVAYQDLLHDNIISHAGGTRGKRAYIERNFVDNYTLVFLANFDGIPFEQLVKDLQSILKGESVNMPEAINRSAIQLKPEILKRYEGTYDLVEAGHILLNIRFENDSLYVYQKGKNNGVILPESKTVFFSDKTNKESIEFVKNNKGTYDLLIDFQGVQWKGINTTNEN</sequence>
<organism evidence="4 5">
    <name type="scientific">Algoriphagus halophilus</name>
    <dbReference type="NCBI Taxonomy" id="226505"/>
    <lineage>
        <taxon>Bacteria</taxon>
        <taxon>Pseudomonadati</taxon>
        <taxon>Bacteroidota</taxon>
        <taxon>Cytophagia</taxon>
        <taxon>Cytophagales</taxon>
        <taxon>Cyclobacteriaceae</taxon>
        <taxon>Algoriphagus</taxon>
    </lineage>
</organism>
<keyword evidence="2" id="KW-0472">Membrane</keyword>
<dbReference type="InterPro" id="IPR012338">
    <property type="entry name" value="Beta-lactam/transpept-like"/>
</dbReference>
<dbReference type="STRING" id="226505.SAMN05444394_4061"/>
<accession>A0A1N6HW03</accession>
<dbReference type="Proteomes" id="UP000185221">
    <property type="component" value="Unassembled WGS sequence"/>
</dbReference>
<dbReference type="GO" id="GO:0016020">
    <property type="term" value="C:membrane"/>
    <property type="evidence" value="ECO:0007669"/>
    <property type="project" value="UniProtKB-SubCell"/>
</dbReference>
<gene>
    <name evidence="4" type="ORF">SAMN05444394_4061</name>
</gene>
<dbReference type="PANTHER" id="PTHR46825:SF11">
    <property type="entry name" value="PENICILLIN-BINDING PROTEIN 4"/>
    <property type="match status" value="1"/>
</dbReference>
<dbReference type="OrthoDB" id="9793489at2"/>
<dbReference type="InterPro" id="IPR001466">
    <property type="entry name" value="Beta-lactam-related"/>
</dbReference>
<name>A0A1N6HW03_9BACT</name>
<dbReference type="PANTHER" id="PTHR46825">
    <property type="entry name" value="D-ALANYL-D-ALANINE-CARBOXYPEPTIDASE/ENDOPEPTIDASE AMPH"/>
    <property type="match status" value="1"/>
</dbReference>
<reference evidence="5" key="1">
    <citation type="submission" date="2016-11" db="EMBL/GenBank/DDBJ databases">
        <authorList>
            <person name="Varghese N."/>
            <person name="Submissions S."/>
        </authorList>
    </citation>
    <scope>NUCLEOTIDE SEQUENCE [LARGE SCALE GENOMIC DNA]</scope>
    <source>
        <strain evidence="5">DSM 15292</strain>
    </source>
</reference>
<dbReference type="InterPro" id="IPR050491">
    <property type="entry name" value="AmpC-like"/>
</dbReference>
<comment type="subcellular location">
    <subcellularLocation>
        <location evidence="1">Membrane</location>
    </subcellularLocation>
</comment>
<dbReference type="SUPFAM" id="SSF56601">
    <property type="entry name" value="beta-lactamase/transpeptidase-like"/>
    <property type="match status" value="1"/>
</dbReference>
<proteinExistence type="predicted"/>
<dbReference type="EMBL" id="FSRC01000004">
    <property type="protein sequence ID" value="SIO23987.1"/>
    <property type="molecule type" value="Genomic_DNA"/>
</dbReference>
<dbReference type="Gene3D" id="3.40.710.10">
    <property type="entry name" value="DD-peptidase/beta-lactamase superfamily"/>
    <property type="match status" value="1"/>
</dbReference>
<feature type="domain" description="Beta-lactamase-related" evidence="3">
    <location>
        <begin position="50"/>
        <end position="269"/>
    </location>
</feature>
<protein>
    <submittedName>
        <fullName evidence="4">Beta-lactamase</fullName>
    </submittedName>
</protein>
<dbReference type="RefSeq" id="WP_074226829.1">
    <property type="nucleotide sequence ID" value="NZ_FSRC01000004.1"/>
</dbReference>
<dbReference type="AlphaFoldDB" id="A0A1N6HW03"/>
<evidence type="ECO:0000313" key="5">
    <source>
        <dbReference type="Proteomes" id="UP000185221"/>
    </source>
</evidence>
<dbReference type="Pfam" id="PF00144">
    <property type="entry name" value="Beta-lactamase"/>
    <property type="match status" value="1"/>
</dbReference>
<evidence type="ECO:0000259" key="3">
    <source>
        <dbReference type="Pfam" id="PF00144"/>
    </source>
</evidence>
<evidence type="ECO:0000256" key="1">
    <source>
        <dbReference type="ARBA" id="ARBA00004370"/>
    </source>
</evidence>
<evidence type="ECO:0000256" key="2">
    <source>
        <dbReference type="ARBA" id="ARBA00023136"/>
    </source>
</evidence>